<dbReference type="GO" id="GO:0005524">
    <property type="term" value="F:ATP binding"/>
    <property type="evidence" value="ECO:0007669"/>
    <property type="project" value="InterPro"/>
</dbReference>
<dbReference type="PANTHER" id="PTHR10799">
    <property type="entry name" value="SNF2/RAD54 HELICASE FAMILY"/>
    <property type="match status" value="1"/>
</dbReference>
<feature type="domain" description="Helicase ATP-binding" evidence="2">
    <location>
        <begin position="58"/>
        <end position="205"/>
    </location>
</feature>
<dbReference type="Pfam" id="PF00271">
    <property type="entry name" value="Helicase_C"/>
    <property type="match status" value="1"/>
</dbReference>
<dbReference type="PROSITE" id="PS51192">
    <property type="entry name" value="HELICASE_ATP_BIND_1"/>
    <property type="match status" value="1"/>
</dbReference>
<reference evidence="3" key="1">
    <citation type="journal article" date="2021" name="PeerJ">
        <title>Extensive microbial diversity within the chicken gut microbiome revealed by metagenomics and culture.</title>
        <authorList>
            <person name="Gilroy R."/>
            <person name="Ravi A."/>
            <person name="Getino M."/>
            <person name="Pursley I."/>
            <person name="Horton D.L."/>
            <person name="Alikhan N.F."/>
            <person name="Baker D."/>
            <person name="Gharbi K."/>
            <person name="Hall N."/>
            <person name="Watson M."/>
            <person name="Adriaenssens E.M."/>
            <person name="Foster-Nyarko E."/>
            <person name="Jarju S."/>
            <person name="Secka A."/>
            <person name="Antonio M."/>
            <person name="Oren A."/>
            <person name="Chaudhuri R.R."/>
            <person name="La Ragione R."/>
            <person name="Hildebrand F."/>
            <person name="Pallen M.J."/>
        </authorList>
    </citation>
    <scope>NUCLEOTIDE SEQUENCE</scope>
    <source>
        <strain evidence="3">ChiSjej1B19-5720</strain>
    </source>
</reference>
<reference evidence="3" key="2">
    <citation type="submission" date="2021-04" db="EMBL/GenBank/DDBJ databases">
        <authorList>
            <person name="Gilroy R."/>
        </authorList>
    </citation>
    <scope>NUCLEOTIDE SEQUENCE</scope>
    <source>
        <strain evidence="3">ChiSjej1B19-5720</strain>
    </source>
</reference>
<dbReference type="InterPro" id="IPR014001">
    <property type="entry name" value="Helicase_ATP-bd"/>
</dbReference>
<accession>A0A9D2LVD6</accession>
<gene>
    <name evidence="3" type="ORF">IAA06_13095</name>
</gene>
<dbReference type="InterPro" id="IPR006935">
    <property type="entry name" value="Helicase/UvrB_N"/>
</dbReference>
<keyword evidence="3" id="KW-0067">ATP-binding</keyword>
<keyword evidence="3" id="KW-0378">Hydrolase</keyword>
<dbReference type="GO" id="GO:0003677">
    <property type="term" value="F:DNA binding"/>
    <property type="evidence" value="ECO:0007669"/>
    <property type="project" value="InterPro"/>
</dbReference>
<dbReference type="GO" id="GO:0016787">
    <property type="term" value="F:hydrolase activity"/>
    <property type="evidence" value="ECO:0007669"/>
    <property type="project" value="InterPro"/>
</dbReference>
<evidence type="ECO:0000313" key="4">
    <source>
        <dbReference type="Proteomes" id="UP000823842"/>
    </source>
</evidence>
<dbReference type="EMBL" id="DWYZ01000246">
    <property type="protein sequence ID" value="HJB29709.1"/>
    <property type="molecule type" value="Genomic_DNA"/>
</dbReference>
<proteinExistence type="predicted"/>
<evidence type="ECO:0000313" key="3">
    <source>
        <dbReference type="EMBL" id="HJB29709.1"/>
    </source>
</evidence>
<dbReference type="SUPFAM" id="SSF52540">
    <property type="entry name" value="P-loop containing nucleoside triphosphate hydrolases"/>
    <property type="match status" value="2"/>
</dbReference>
<keyword evidence="3" id="KW-0347">Helicase</keyword>
<name>A0A9D2LVD6_9FIRM</name>
<dbReference type="InterPro" id="IPR027417">
    <property type="entry name" value="P-loop_NTPase"/>
</dbReference>
<keyword evidence="1" id="KW-0175">Coiled coil</keyword>
<sequence length="478" mass="54573">MDDSGIQPPCGKEHTGDEKLVEYQEFLKRKRFVLESSGFDIDQEQLNPKLYAYEKDIVRWALKKGKACIFSDCGTGKTAMQLEWAWRVHLHTHGKVLIFAPLAVAEQTKKEGAAFGISVHICTSQEDCQPGINITNYEKMDRFVAKEFTGIVIDESSVLKSYSGKIRNAFLNNYHEVPYKLACTATPAPNDYTEIGNHAEFCGVMTRAEMLSMFFVHDGGQTSKWRLKGHAQEVFWQWLATFCVFMVDPKDLGYHIQGFDLPPITIHEIVVDGETPVAGKLTLAERREARKDSLELRCQKAAELVNSSNEQWLVWCDLNAESSRLHTLIKDSIEVKGTDKPEHKGAAMLGFSNEKVKTLVTKPSIAGFGMNWQNCHKMIFTGLSDSFEQYYQAVRRCWRYGQKNPVDVYIIISAKEGCVKENIDRKQADFQQMRLKMAKLTKEITKKELRRTCRISTPYEPKVTMELPEWPEFHGKVS</sequence>
<dbReference type="Proteomes" id="UP000823842">
    <property type="component" value="Unassembled WGS sequence"/>
</dbReference>
<evidence type="ECO:0000259" key="2">
    <source>
        <dbReference type="PROSITE" id="PS51192"/>
    </source>
</evidence>
<protein>
    <submittedName>
        <fullName evidence="3">DEAD/DEAH box helicase family protein</fullName>
    </submittedName>
</protein>
<keyword evidence="3" id="KW-0547">Nucleotide-binding</keyword>
<dbReference type="InterPro" id="IPR001650">
    <property type="entry name" value="Helicase_C-like"/>
</dbReference>
<comment type="caution">
    <text evidence="3">The sequence shown here is derived from an EMBL/GenBank/DDBJ whole genome shotgun (WGS) entry which is preliminary data.</text>
</comment>
<dbReference type="AlphaFoldDB" id="A0A9D2LVD6"/>
<dbReference type="Pfam" id="PF04851">
    <property type="entry name" value="ResIII"/>
    <property type="match status" value="1"/>
</dbReference>
<organism evidence="3 4">
    <name type="scientific">Candidatus Blautia faecavium</name>
    <dbReference type="NCBI Taxonomy" id="2838487"/>
    <lineage>
        <taxon>Bacteria</taxon>
        <taxon>Bacillati</taxon>
        <taxon>Bacillota</taxon>
        <taxon>Clostridia</taxon>
        <taxon>Lachnospirales</taxon>
        <taxon>Lachnospiraceae</taxon>
        <taxon>Blautia</taxon>
    </lineage>
</organism>
<evidence type="ECO:0000256" key="1">
    <source>
        <dbReference type="SAM" id="Coils"/>
    </source>
</evidence>
<dbReference type="SMART" id="SM00487">
    <property type="entry name" value="DEXDc"/>
    <property type="match status" value="1"/>
</dbReference>
<feature type="coiled-coil region" evidence="1">
    <location>
        <begin position="423"/>
        <end position="450"/>
    </location>
</feature>
<dbReference type="Gene3D" id="3.40.50.300">
    <property type="entry name" value="P-loop containing nucleotide triphosphate hydrolases"/>
    <property type="match status" value="2"/>
</dbReference>
<dbReference type="GO" id="GO:0004386">
    <property type="term" value="F:helicase activity"/>
    <property type="evidence" value="ECO:0007669"/>
    <property type="project" value="UniProtKB-KW"/>
</dbReference>